<evidence type="ECO:0000313" key="8">
    <source>
        <dbReference type="Proteomes" id="UP001154282"/>
    </source>
</evidence>
<dbReference type="PROSITE" id="PS50104">
    <property type="entry name" value="TIR"/>
    <property type="match status" value="1"/>
</dbReference>
<proteinExistence type="predicted"/>
<dbReference type="SUPFAM" id="SSF52540">
    <property type="entry name" value="P-loop containing nucleoside triphosphate hydrolases"/>
    <property type="match status" value="1"/>
</dbReference>
<dbReference type="PANTHER" id="PTHR11017">
    <property type="entry name" value="LEUCINE-RICH REPEAT-CONTAINING PROTEIN"/>
    <property type="match status" value="1"/>
</dbReference>
<dbReference type="SUPFAM" id="SSF46785">
    <property type="entry name" value="Winged helix' DNA-binding domain"/>
    <property type="match status" value="1"/>
</dbReference>
<dbReference type="InterPro" id="IPR058192">
    <property type="entry name" value="WHD_ROQ1-like"/>
</dbReference>
<dbReference type="FunFam" id="3.40.50.10140:FF:000007">
    <property type="entry name" value="Disease resistance protein (TIR-NBS-LRR class)"/>
    <property type="match status" value="1"/>
</dbReference>
<dbReference type="InterPro" id="IPR002182">
    <property type="entry name" value="NB-ARC"/>
</dbReference>
<keyword evidence="8" id="KW-1185">Reference proteome</keyword>
<dbReference type="SMART" id="SM00255">
    <property type="entry name" value="TIR"/>
    <property type="match status" value="1"/>
</dbReference>
<evidence type="ECO:0000256" key="2">
    <source>
        <dbReference type="ARBA" id="ARBA00022737"/>
    </source>
</evidence>
<dbReference type="InterPro" id="IPR036390">
    <property type="entry name" value="WH_DNA-bd_sf"/>
</dbReference>
<evidence type="ECO:0000256" key="1">
    <source>
        <dbReference type="ARBA" id="ARBA00022614"/>
    </source>
</evidence>
<dbReference type="SUPFAM" id="SSF52058">
    <property type="entry name" value="L domain-like"/>
    <property type="match status" value="1"/>
</dbReference>
<dbReference type="Pfam" id="PF01582">
    <property type="entry name" value="TIR"/>
    <property type="match status" value="1"/>
</dbReference>
<reference evidence="7" key="1">
    <citation type="submission" date="2022-08" db="EMBL/GenBank/DDBJ databases">
        <authorList>
            <person name="Gutierrez-Valencia J."/>
        </authorList>
    </citation>
    <scope>NUCLEOTIDE SEQUENCE</scope>
</reference>
<dbReference type="PANTHER" id="PTHR11017:SF573">
    <property type="entry name" value="ADP-RIBOSYL CYCLASE_CYCLIC ADP-RIBOSE HYDROLASE"/>
    <property type="match status" value="1"/>
</dbReference>
<dbReference type="InterPro" id="IPR042197">
    <property type="entry name" value="Apaf_helical"/>
</dbReference>
<dbReference type="GO" id="GO:0006952">
    <property type="term" value="P:defense response"/>
    <property type="evidence" value="ECO:0007669"/>
    <property type="project" value="UniProtKB-KW"/>
</dbReference>
<name>A0AAV0RJ21_9ROSI</name>
<evidence type="ECO:0000259" key="6">
    <source>
        <dbReference type="PROSITE" id="PS50104"/>
    </source>
</evidence>
<feature type="compositionally biased region" description="Low complexity" evidence="5">
    <location>
        <begin position="8"/>
        <end position="21"/>
    </location>
</feature>
<evidence type="ECO:0000256" key="3">
    <source>
        <dbReference type="ARBA" id="ARBA00022821"/>
    </source>
</evidence>
<feature type="domain" description="TIR" evidence="6">
    <location>
        <begin position="27"/>
        <end position="198"/>
    </location>
</feature>
<dbReference type="GO" id="GO:0043531">
    <property type="term" value="F:ADP binding"/>
    <property type="evidence" value="ECO:0007669"/>
    <property type="project" value="InterPro"/>
</dbReference>
<comment type="caution">
    <text evidence="7">The sequence shown here is derived from an EMBL/GenBank/DDBJ whole genome shotgun (WGS) entry which is preliminary data.</text>
</comment>
<dbReference type="AlphaFoldDB" id="A0AAV0RJ21"/>
<dbReference type="Gene3D" id="3.40.50.300">
    <property type="entry name" value="P-loop containing nucleotide triphosphate hydrolases"/>
    <property type="match status" value="1"/>
</dbReference>
<dbReference type="Proteomes" id="UP001154282">
    <property type="component" value="Unassembled WGS sequence"/>
</dbReference>
<dbReference type="Gene3D" id="1.10.8.430">
    <property type="entry name" value="Helical domain of apoptotic protease-activating factors"/>
    <property type="match status" value="1"/>
</dbReference>
<dbReference type="Pfam" id="PF00931">
    <property type="entry name" value="NB-ARC"/>
    <property type="match status" value="1"/>
</dbReference>
<dbReference type="InterPro" id="IPR032675">
    <property type="entry name" value="LRR_dom_sf"/>
</dbReference>
<dbReference type="InterPro" id="IPR035897">
    <property type="entry name" value="Toll_tir_struct_dom_sf"/>
</dbReference>
<keyword evidence="3" id="KW-0611">Plant defense</keyword>
<dbReference type="InterPro" id="IPR001611">
    <property type="entry name" value="Leu-rich_rpt"/>
</dbReference>
<sequence length="1108" mass="123906">MTVSRPESPSSSSSSSSSPSPAADDARKYEVFVSFRGEDTRRSFTSHLCDALSSKLGVALVYKDDFSLERGASIEPEILRGIEDSRIAVVVLSKNYADSSWCLDELVHILRCRKLKGHRVIPVFYEVDPSDVGRQRRIGTNNGFVEAVGGDDEFLGEKVGRWRDALAEVANISGFTTTAYRNDSEMIKQIVGKIWEELSSTFASISKALVGMDQRVEEVIRLLHLDANAERDDEDNDVRIIGISGMGGSGKTTLAMAIYDTVRSQFQSSTYLPCVGEASNTHSGILQLQKQLFGEIAGNAMMLSREEVAWPKVGGKERLRRAFRGKKLLLIVDDVTHQKQLQHLAVERSFFGLGSRIVITSRDQHLLNAQKVDSVYQTRLLDANEARVLISREAFEQDEPTEGFKELCEHIISYAGGLPLALEVLGSLLSGRSSSEWRSTIKKLKKIPPGGILEVLQVSYDALDEEEQEIFLDVVFFFHGWRRRETVIPILESLYLGAEIGIRNLTDKALIETRLKRFSTHDLLKEMGKSIVYSKSPNHLGMRSRLQGYEDVRHVLTTETGTENVKVISLLPSQNAQSVIDCGGEAFTKMSSLRLLALSGAQIKQGPSCLSNELRVLVWKSYPSESLPPSFNPCNLFVLNLLDSDHLKQLWHGSKTMLHLRELWLDNCNNLVEIPDFAEMPNLEVLNLQGCGSLLEVPSSFGHLKRLEMANLNGCKSLKLFPTSIETTSLKILSLKGCIKLKTFPSIHGDMDYLAELQLEGIGIQHLDSTIQHLAGLKRLILDNCQNLERLPDTVVCLTSLEVLSLDGCGSLKELPPSLRCCVRLQELSVQGCVKLRSLPELPQQIERVYANGCKSLESLPDTLNFRNGLNIQCYGCLMLDQPQKSAWRILKRYLQGIPHPQQKFSVLIPAGTDKNAWSYHRVQRCLSSIVMGMMMQRPVGDNDDDDATYWIGTVAVICFRGSDNTHEPTTSTTRNCDVCSFVTNLGAVALPELPHSGRVTDSIWLTYIPRDAVRLYIGDGMEEDFEVRVHGKCPHLEIQSCVNKNVYTHDLHGDVGMPDVDLAMSSLIPMMTRRFTIMKKRSSPLIYDDDDDGEAVRVFGYKRPRFW</sequence>
<keyword evidence="2" id="KW-0677">Repeat</keyword>
<accession>A0AAV0RJ21</accession>
<protein>
    <recommendedName>
        <fullName evidence="6">TIR domain-containing protein</fullName>
    </recommendedName>
</protein>
<keyword evidence="1" id="KW-0433">Leucine-rich repeat</keyword>
<dbReference type="InterPro" id="IPR027417">
    <property type="entry name" value="P-loop_NTPase"/>
</dbReference>
<dbReference type="PRINTS" id="PR00364">
    <property type="entry name" value="DISEASERSIST"/>
</dbReference>
<dbReference type="Gene3D" id="3.80.10.10">
    <property type="entry name" value="Ribonuclease Inhibitor"/>
    <property type="match status" value="2"/>
</dbReference>
<dbReference type="InterPro" id="IPR044974">
    <property type="entry name" value="Disease_R_plants"/>
</dbReference>
<evidence type="ECO:0000313" key="7">
    <source>
        <dbReference type="EMBL" id="CAI0557076.1"/>
    </source>
</evidence>
<organism evidence="7 8">
    <name type="scientific">Linum tenue</name>
    <dbReference type="NCBI Taxonomy" id="586396"/>
    <lineage>
        <taxon>Eukaryota</taxon>
        <taxon>Viridiplantae</taxon>
        <taxon>Streptophyta</taxon>
        <taxon>Embryophyta</taxon>
        <taxon>Tracheophyta</taxon>
        <taxon>Spermatophyta</taxon>
        <taxon>Magnoliopsida</taxon>
        <taxon>eudicotyledons</taxon>
        <taxon>Gunneridae</taxon>
        <taxon>Pentapetalae</taxon>
        <taxon>rosids</taxon>
        <taxon>fabids</taxon>
        <taxon>Malpighiales</taxon>
        <taxon>Linaceae</taxon>
        <taxon>Linum</taxon>
    </lineage>
</organism>
<feature type="region of interest" description="Disordered" evidence="5">
    <location>
        <begin position="1"/>
        <end position="26"/>
    </location>
</feature>
<gene>
    <name evidence="7" type="ORF">LITE_LOCUS48217</name>
</gene>
<dbReference type="GO" id="GO:0007165">
    <property type="term" value="P:signal transduction"/>
    <property type="evidence" value="ECO:0007669"/>
    <property type="project" value="InterPro"/>
</dbReference>
<dbReference type="Pfam" id="PF23282">
    <property type="entry name" value="WHD_ROQ1"/>
    <property type="match status" value="1"/>
</dbReference>
<dbReference type="SUPFAM" id="SSF52200">
    <property type="entry name" value="Toll/Interleukin receptor TIR domain"/>
    <property type="match status" value="1"/>
</dbReference>
<dbReference type="EMBL" id="CAMGYJ010000011">
    <property type="protein sequence ID" value="CAI0557076.1"/>
    <property type="molecule type" value="Genomic_DNA"/>
</dbReference>
<evidence type="ECO:0000256" key="5">
    <source>
        <dbReference type="SAM" id="MobiDB-lite"/>
    </source>
</evidence>
<dbReference type="PROSITE" id="PS51450">
    <property type="entry name" value="LRR"/>
    <property type="match status" value="1"/>
</dbReference>
<dbReference type="InterPro" id="IPR000157">
    <property type="entry name" value="TIR_dom"/>
</dbReference>
<keyword evidence="4" id="KW-0520">NAD</keyword>
<evidence type="ECO:0000256" key="4">
    <source>
        <dbReference type="ARBA" id="ARBA00023027"/>
    </source>
</evidence>
<dbReference type="Gene3D" id="3.40.50.10140">
    <property type="entry name" value="Toll/interleukin-1 receptor homology (TIR) domain"/>
    <property type="match status" value="1"/>
</dbReference>